<feature type="region of interest" description="Disordered" evidence="1">
    <location>
        <begin position="402"/>
        <end position="540"/>
    </location>
</feature>
<feature type="compositionally biased region" description="Basic and acidic residues" evidence="1">
    <location>
        <begin position="429"/>
        <end position="439"/>
    </location>
</feature>
<feature type="compositionally biased region" description="Polar residues" evidence="1">
    <location>
        <begin position="673"/>
        <end position="694"/>
    </location>
</feature>
<evidence type="ECO:0000256" key="1">
    <source>
        <dbReference type="SAM" id="MobiDB-lite"/>
    </source>
</evidence>
<feature type="compositionally biased region" description="Polar residues" evidence="1">
    <location>
        <begin position="922"/>
        <end position="940"/>
    </location>
</feature>
<feature type="region of interest" description="Disordered" evidence="1">
    <location>
        <begin position="327"/>
        <end position="370"/>
    </location>
</feature>
<dbReference type="EMBL" id="SKCS01000149">
    <property type="protein sequence ID" value="TNN15373.1"/>
    <property type="molecule type" value="Genomic_DNA"/>
</dbReference>
<feature type="compositionally biased region" description="Polar residues" evidence="1">
    <location>
        <begin position="951"/>
        <end position="962"/>
    </location>
</feature>
<organism evidence="2 3">
    <name type="scientific">Schistosoma japonicum</name>
    <name type="common">Blood fluke</name>
    <dbReference type="NCBI Taxonomy" id="6182"/>
    <lineage>
        <taxon>Eukaryota</taxon>
        <taxon>Metazoa</taxon>
        <taxon>Spiralia</taxon>
        <taxon>Lophotrochozoa</taxon>
        <taxon>Platyhelminthes</taxon>
        <taxon>Trematoda</taxon>
        <taxon>Digenea</taxon>
        <taxon>Strigeidida</taxon>
        <taxon>Schistosomatoidea</taxon>
        <taxon>Schistosomatidae</taxon>
        <taxon>Schistosoma</taxon>
    </lineage>
</organism>
<feature type="compositionally biased region" description="Basic and acidic residues" evidence="1">
    <location>
        <begin position="403"/>
        <end position="420"/>
    </location>
</feature>
<feature type="compositionally biased region" description="Basic residues" evidence="1">
    <location>
        <begin position="474"/>
        <end position="483"/>
    </location>
</feature>
<feature type="compositionally biased region" description="Low complexity" evidence="1">
    <location>
        <begin position="901"/>
        <end position="911"/>
    </location>
</feature>
<name>A0A4Z2DFV3_SCHJA</name>
<comment type="caution">
    <text evidence="2">The sequence shown here is derived from an EMBL/GenBank/DDBJ whole genome shotgun (WGS) entry which is preliminary data.</text>
</comment>
<proteinExistence type="predicted"/>
<feature type="compositionally biased region" description="Low complexity" evidence="1">
    <location>
        <begin position="464"/>
        <end position="473"/>
    </location>
</feature>
<dbReference type="AlphaFoldDB" id="A0A4Z2DFV3"/>
<gene>
    <name evidence="2" type="ORF">EWB00_001344</name>
</gene>
<feature type="region of interest" description="Disordered" evidence="1">
    <location>
        <begin position="635"/>
        <end position="738"/>
    </location>
</feature>
<dbReference type="OrthoDB" id="10596639at2759"/>
<evidence type="ECO:0000313" key="2">
    <source>
        <dbReference type="EMBL" id="TNN15373.1"/>
    </source>
</evidence>
<feature type="region of interest" description="Disordered" evidence="1">
    <location>
        <begin position="900"/>
        <end position="962"/>
    </location>
</feature>
<feature type="region of interest" description="Disordered" evidence="1">
    <location>
        <begin position="755"/>
        <end position="784"/>
    </location>
</feature>
<feature type="compositionally biased region" description="Basic and acidic residues" evidence="1">
    <location>
        <begin position="716"/>
        <end position="726"/>
    </location>
</feature>
<dbReference type="STRING" id="6182.A0A4Z2DFV3"/>
<evidence type="ECO:0000313" key="3">
    <source>
        <dbReference type="Proteomes" id="UP000311919"/>
    </source>
</evidence>
<dbReference type="Proteomes" id="UP000311919">
    <property type="component" value="Unassembled WGS sequence"/>
</dbReference>
<feature type="compositionally biased region" description="Polar residues" evidence="1">
    <location>
        <begin position="486"/>
        <end position="501"/>
    </location>
</feature>
<feature type="compositionally biased region" description="Polar residues" evidence="1">
    <location>
        <begin position="593"/>
        <end position="607"/>
    </location>
</feature>
<reference evidence="2 3" key="1">
    <citation type="submission" date="2019-03" db="EMBL/GenBank/DDBJ databases">
        <title>An improved genome assembly of the fluke Schistosoma japonicum.</title>
        <authorList>
            <person name="Hu W."/>
            <person name="Luo F."/>
            <person name="Yin M."/>
            <person name="Mo X."/>
            <person name="Sun C."/>
            <person name="Wu Q."/>
            <person name="Zhu B."/>
            <person name="Xiang M."/>
            <person name="Wang J."/>
            <person name="Wang Y."/>
            <person name="Zhang T."/>
            <person name="Xu B."/>
            <person name="Zheng H."/>
            <person name="Feng Z."/>
        </authorList>
    </citation>
    <scope>NUCLEOTIDE SEQUENCE [LARGE SCALE GENOMIC DNA]</scope>
    <source>
        <strain evidence="2">HuSjv2</strain>
        <tissue evidence="2">Worms</tissue>
    </source>
</reference>
<feature type="compositionally biased region" description="Acidic residues" evidence="1">
    <location>
        <begin position="642"/>
        <end position="661"/>
    </location>
</feature>
<protein>
    <submittedName>
        <fullName evidence="2">Uncharacterized protein</fullName>
    </submittedName>
</protein>
<keyword evidence="3" id="KW-1185">Reference proteome</keyword>
<accession>A0A4Z2DFV3</accession>
<sequence>MASAAPVGASTDSLFGQRKATSICVPSMQLKLPLSRILTTLTDGGRNLLGSALISVLAHQNVVEEACSSQASNTRTSFSFSDPRLQQHNPTHLDPRLNRRSKVYTNEPDWYALATALISSAPEKKMEQSTTSGEQQASHLEDQLNSIPKALVVTTTSIVSTTAPITSTAESAYVETHDIEDPIPAPSSPETESKYHPLSLMSPQTIPKVIPLDGQQTCTATFTLSTATVTSAKPLSASSPSNLDMCNVGDASVNQNISVDMEIDNNDRCDQSFQLNKSDMEIEQSFNLGNNRSPLALRYHEPAPTPPTTTNCWDYSSQLSLLVSDYRKASSPPPSNKRSTTIRNDDSTRWSNKSTAIRHRPNKSTYSDCKYDDRYDHYRHRSRSPNYHKSKSNPSLHIQYRSSKYDSDERHKSSFTDHYPRSSGHNRSRGRDRDRDRRTLRLACGDDDEEVSYRSSRTHLRSPSYSDSDSYYYTRRHYPRHRSSSVDSSITGTDSNSVASSNRDRRDYYPGIDSRTGRKGRSSGRFSSHSQTERNSHQMAQHNKNNHIELKSGYSKRIIDNCPMQSSIDSQNVSNEISDKDISFNDNYDCKSQYPTHDSNKPNDLNIHNSNSNHHTIVASNENLDLTASAHLTIHSNKPIDEGEEGEVLDDDDGDDCDNVNEEFQSKDHVFLSDSSASNNAKGWQSTLSASGNRQHQHHTTNDKLISNHHHNTSTPRKDGDGKQEEEKDDDSSVDPSSFQRLQVGYILSQLVKHGNVESEPPPNTAHRKVVNTSVSSSRSEEDEYKLVDETFNSTDVSDYSTLDTEVSLEDKDMRQTDHHRHHSVTKHYGNFYPSNVFCHMTRKRRVLSRNMDNHDSFSDHEDEISNVHEKDTDYRRLSANWSSEHYHHPHRQLSLLGNYTESSTSSSSESQPRYSFYRPRGSNSNQKSVYSPRSSSLLPDNNDKRHTLPRSRNVSTSNSTHQIPTEYYHEIATNYRNTPLLGNPNIPVISCPVNPTVPLIPSNPGLLPMTARYPTVQPPLLPTAQSTNLWSSGHQFYSKPVNIYNQPTKPWQ</sequence>
<feature type="region of interest" description="Disordered" evidence="1">
    <location>
        <begin position="580"/>
        <end position="612"/>
    </location>
</feature>